<protein>
    <recommendedName>
        <fullName evidence="4">DUF4133 domain-containing protein</fullName>
    </recommendedName>
</protein>
<dbReference type="GeneID" id="75114443"/>
<organism evidence="2 3">
    <name type="scientific">Bacteroides uniformis str. 3978 T3 ii</name>
    <dbReference type="NCBI Taxonomy" id="1339349"/>
    <lineage>
        <taxon>Bacteria</taxon>
        <taxon>Pseudomonadati</taxon>
        <taxon>Bacteroidota</taxon>
        <taxon>Bacteroidia</taxon>
        <taxon>Bacteroidales</taxon>
        <taxon>Bacteroidaceae</taxon>
        <taxon>Bacteroides</taxon>
    </lineage>
</organism>
<keyword evidence="1" id="KW-0812">Transmembrane</keyword>
<proteinExistence type="predicted"/>
<gene>
    <name evidence="2" type="ORF">M094_0685</name>
</gene>
<evidence type="ECO:0008006" key="4">
    <source>
        <dbReference type="Google" id="ProtNLM"/>
    </source>
</evidence>
<reference evidence="2 3" key="1">
    <citation type="submission" date="2014-04" db="EMBL/GenBank/DDBJ databases">
        <authorList>
            <person name="Sears C."/>
            <person name="Carroll K."/>
            <person name="Sack B.R."/>
            <person name="Qadri F."/>
            <person name="Myers L.L."/>
            <person name="Chung G.-T."/>
            <person name="Escheverria P."/>
            <person name="Fraser C.M."/>
            <person name="Sadzewicz L."/>
            <person name="Shefchek K.A."/>
            <person name="Tallon L."/>
            <person name="Das S.P."/>
            <person name="Daugherty S."/>
            <person name="Mongodin E.F."/>
        </authorList>
    </citation>
    <scope>NUCLEOTIDE SEQUENCE [LARGE SCALE GENOMIC DNA]</scope>
    <source>
        <strain evidence="2 3">3978 T3 ii</strain>
    </source>
</reference>
<keyword evidence="1" id="KW-1133">Transmembrane helix</keyword>
<comment type="caution">
    <text evidence="2">The sequence shown here is derived from an EMBL/GenBank/DDBJ whole genome shotgun (WGS) entry which is preliminary data.</text>
</comment>
<accession>A0A078S0S0</accession>
<dbReference type="AlphaFoldDB" id="A0A078S0S0"/>
<dbReference type="EMBL" id="JNHN01000170">
    <property type="protein sequence ID" value="KDS51373.1"/>
    <property type="molecule type" value="Genomic_DNA"/>
</dbReference>
<dbReference type="PATRIC" id="fig|1339349.3.peg.1935"/>
<feature type="transmembrane region" description="Helical" evidence="1">
    <location>
        <begin position="56"/>
        <end position="76"/>
    </location>
</feature>
<sequence>MGTQTDNSRYTGYPLFKGLQRPLELMGLQGRYIYWAAGAVGGAILGFILAYCLIGFLAGLLTLVASLAVGAGFILLKQRKGLHSKKNDKGVFIYAYSKRK</sequence>
<feature type="transmembrane region" description="Helical" evidence="1">
    <location>
        <begin position="32"/>
        <end position="50"/>
    </location>
</feature>
<keyword evidence="1" id="KW-0472">Membrane</keyword>
<evidence type="ECO:0000313" key="2">
    <source>
        <dbReference type="EMBL" id="KDS51373.1"/>
    </source>
</evidence>
<dbReference type="Proteomes" id="UP000028013">
    <property type="component" value="Unassembled WGS sequence"/>
</dbReference>
<dbReference type="RefSeq" id="WP_004319349.1">
    <property type="nucleotide sequence ID" value="NZ_JNHN01000170.1"/>
</dbReference>
<evidence type="ECO:0000256" key="1">
    <source>
        <dbReference type="SAM" id="Phobius"/>
    </source>
</evidence>
<name>A0A078S0S0_BACUN</name>
<evidence type="ECO:0000313" key="3">
    <source>
        <dbReference type="Proteomes" id="UP000028013"/>
    </source>
</evidence>